<dbReference type="PROSITE" id="PS00080">
    <property type="entry name" value="MULTICOPPER_OXIDASE2"/>
    <property type="match status" value="1"/>
</dbReference>
<feature type="chain" id="PRO_5047317067" description="Multicopper oxidase CueO" evidence="10">
    <location>
        <begin position="23"/>
        <end position="501"/>
    </location>
</feature>
<comment type="similarity">
    <text evidence="1">Belongs to the multicopper oxidase family.</text>
</comment>
<dbReference type="PROSITE" id="PS51318">
    <property type="entry name" value="TAT"/>
    <property type="match status" value="1"/>
</dbReference>
<dbReference type="RefSeq" id="WP_157426484.1">
    <property type="nucleotide sequence ID" value="NZ_BAAANK010000017.1"/>
</dbReference>
<dbReference type="InterPro" id="IPR045087">
    <property type="entry name" value="Cu-oxidase_fam"/>
</dbReference>
<evidence type="ECO:0000259" key="12">
    <source>
        <dbReference type="Pfam" id="PF07732"/>
    </source>
</evidence>
<evidence type="ECO:0000313" key="13">
    <source>
        <dbReference type="EMBL" id="GAA1847576.1"/>
    </source>
</evidence>
<reference evidence="13 14" key="1">
    <citation type="journal article" date="2019" name="Int. J. Syst. Evol. Microbiol.">
        <title>The Global Catalogue of Microorganisms (GCM) 10K type strain sequencing project: providing services to taxonomists for standard genome sequencing and annotation.</title>
        <authorList>
            <consortium name="The Broad Institute Genomics Platform"/>
            <consortium name="The Broad Institute Genome Sequencing Center for Infectious Disease"/>
            <person name="Wu L."/>
            <person name="Ma J."/>
        </authorList>
    </citation>
    <scope>NUCLEOTIDE SEQUENCE [LARGE SCALE GENOMIC DNA]</scope>
    <source>
        <strain evidence="13 14">JCM 14323</strain>
    </source>
</reference>
<evidence type="ECO:0000256" key="8">
    <source>
        <dbReference type="ARBA" id="ARBA00043090"/>
    </source>
</evidence>
<comment type="subunit">
    <text evidence="2">Monomer.</text>
</comment>
<dbReference type="InterPro" id="IPR002355">
    <property type="entry name" value="Cu_oxidase_Cu_BS"/>
</dbReference>
<dbReference type="NCBIfam" id="TIGR01409">
    <property type="entry name" value="TAT_signal_seq"/>
    <property type="match status" value="1"/>
</dbReference>
<dbReference type="CDD" id="cd04232">
    <property type="entry name" value="CuRO_1_CueO_FtsP"/>
    <property type="match status" value="1"/>
</dbReference>
<protein>
    <recommendedName>
        <fullName evidence="6">Multicopper oxidase CueO</fullName>
        <ecNumber evidence="5">1.16.3.4</ecNumber>
    </recommendedName>
    <alternativeName>
        <fullName evidence="7">Copper efflux oxidase</fullName>
    </alternativeName>
    <alternativeName>
        <fullName evidence="8">Cuprous oxidase</fullName>
    </alternativeName>
</protein>
<evidence type="ECO:0000259" key="11">
    <source>
        <dbReference type="Pfam" id="PF07731"/>
    </source>
</evidence>
<keyword evidence="14" id="KW-1185">Reference proteome</keyword>
<evidence type="ECO:0000256" key="6">
    <source>
        <dbReference type="ARBA" id="ARBA00041027"/>
    </source>
</evidence>
<evidence type="ECO:0000256" key="3">
    <source>
        <dbReference type="ARBA" id="ARBA00022723"/>
    </source>
</evidence>
<organism evidence="13 14">
    <name type="scientific">Agromyces salentinus</name>
    <dbReference type="NCBI Taxonomy" id="269421"/>
    <lineage>
        <taxon>Bacteria</taxon>
        <taxon>Bacillati</taxon>
        <taxon>Actinomycetota</taxon>
        <taxon>Actinomycetes</taxon>
        <taxon>Micrococcales</taxon>
        <taxon>Microbacteriaceae</taxon>
        <taxon>Agromyces</taxon>
    </lineage>
</organism>
<dbReference type="InterPro" id="IPR011706">
    <property type="entry name" value="Cu-oxidase_C"/>
</dbReference>
<dbReference type="Proteomes" id="UP001501746">
    <property type="component" value="Unassembled WGS sequence"/>
</dbReference>
<dbReference type="SUPFAM" id="SSF49503">
    <property type="entry name" value="Cupredoxins"/>
    <property type="match status" value="2"/>
</dbReference>
<accession>A0ABN2N0W1</accession>
<dbReference type="CDD" id="cd13867">
    <property type="entry name" value="CuRO_2_CueO_FtsP"/>
    <property type="match status" value="1"/>
</dbReference>
<dbReference type="InterPro" id="IPR006311">
    <property type="entry name" value="TAT_signal"/>
</dbReference>
<dbReference type="Pfam" id="PF07731">
    <property type="entry name" value="Cu-oxidase_2"/>
    <property type="match status" value="1"/>
</dbReference>
<dbReference type="EMBL" id="BAAANK010000017">
    <property type="protein sequence ID" value="GAA1847576.1"/>
    <property type="molecule type" value="Genomic_DNA"/>
</dbReference>
<dbReference type="PANTHER" id="PTHR48267">
    <property type="entry name" value="CUPREDOXIN SUPERFAMILY PROTEIN"/>
    <property type="match status" value="1"/>
</dbReference>
<feature type="domain" description="Plastocyanin-like" evidence="11">
    <location>
        <begin position="368"/>
        <end position="480"/>
    </location>
</feature>
<name>A0ABN2N0W1_9MICO</name>
<evidence type="ECO:0000256" key="9">
    <source>
        <dbReference type="ARBA" id="ARBA00048092"/>
    </source>
</evidence>
<dbReference type="InterPro" id="IPR008972">
    <property type="entry name" value="Cupredoxin"/>
</dbReference>
<keyword evidence="4" id="KW-0560">Oxidoreductase</keyword>
<dbReference type="Pfam" id="PF07732">
    <property type="entry name" value="Cu-oxidase_3"/>
    <property type="match status" value="1"/>
</dbReference>
<dbReference type="EC" id="1.16.3.4" evidence="5"/>
<dbReference type="InterPro" id="IPR019546">
    <property type="entry name" value="TAT_signal_bac_arc"/>
</dbReference>
<keyword evidence="10" id="KW-0732">Signal</keyword>
<evidence type="ECO:0000256" key="2">
    <source>
        <dbReference type="ARBA" id="ARBA00011245"/>
    </source>
</evidence>
<evidence type="ECO:0000256" key="5">
    <source>
        <dbReference type="ARBA" id="ARBA00038978"/>
    </source>
</evidence>
<keyword evidence="3" id="KW-0479">Metal-binding</keyword>
<comment type="caution">
    <text evidence="13">The sequence shown here is derived from an EMBL/GenBank/DDBJ whole genome shotgun (WGS) entry which is preliminary data.</text>
</comment>
<evidence type="ECO:0000313" key="14">
    <source>
        <dbReference type="Proteomes" id="UP001501746"/>
    </source>
</evidence>
<feature type="domain" description="Plastocyanin-like" evidence="12">
    <location>
        <begin position="75"/>
        <end position="189"/>
    </location>
</feature>
<evidence type="ECO:0000256" key="7">
    <source>
        <dbReference type="ARBA" id="ARBA00042896"/>
    </source>
</evidence>
<comment type="catalytic activity">
    <reaction evidence="9">
        <text>4 Cu(+) + O2 + 4 H(+) = 4 Cu(2+) + 2 H2O</text>
        <dbReference type="Rhea" id="RHEA:30083"/>
        <dbReference type="ChEBI" id="CHEBI:15377"/>
        <dbReference type="ChEBI" id="CHEBI:15378"/>
        <dbReference type="ChEBI" id="CHEBI:15379"/>
        <dbReference type="ChEBI" id="CHEBI:29036"/>
        <dbReference type="ChEBI" id="CHEBI:49552"/>
        <dbReference type="EC" id="1.16.3.4"/>
    </reaction>
    <physiologicalReaction direction="left-to-right" evidence="9">
        <dbReference type="Rhea" id="RHEA:30084"/>
    </physiologicalReaction>
</comment>
<dbReference type="InterPro" id="IPR011707">
    <property type="entry name" value="Cu-oxidase-like_N"/>
</dbReference>
<evidence type="ECO:0000256" key="1">
    <source>
        <dbReference type="ARBA" id="ARBA00010609"/>
    </source>
</evidence>
<dbReference type="Gene3D" id="2.60.40.420">
    <property type="entry name" value="Cupredoxins - blue copper proteins"/>
    <property type="match status" value="3"/>
</dbReference>
<dbReference type="PROSITE" id="PS51257">
    <property type="entry name" value="PROKAR_LIPOPROTEIN"/>
    <property type="match status" value="1"/>
</dbReference>
<evidence type="ECO:0000256" key="10">
    <source>
        <dbReference type="SAM" id="SignalP"/>
    </source>
</evidence>
<gene>
    <name evidence="13" type="ORF">GCM10009750_37510</name>
</gene>
<evidence type="ECO:0000256" key="4">
    <source>
        <dbReference type="ARBA" id="ARBA00023002"/>
    </source>
</evidence>
<proteinExistence type="inferred from homology"/>
<sequence>MVLTRRGFLAGLTAGGVGVAMAACFPDDRRGPPTGGAGGAGGSAGAAAGNVLAIPPLLEPVVRGDGTLVFELTAQEGASEILPGVRTPSWGYNGALLGPTVRATRGDTVAFDIRNSLRDPTTVHWHGMILPAAMDGGPHQVIEAGGSWSPEWRIDQPAATLWYHPHPHGDTAMQVYAGLAGLFIVDDDDSATAGLPSAYGIDDIPLILQDKTFADDGTLDPDRIPNFGIMGNTMLANGTASAVFHATTGAVRFRILNGSNARRYNLEFSDGRPFQVVGGDAGLLPAPVETSRVAISPAERVELVVALEGGDDVRLVTRGGGLDIDDGDFDLLRITAEALTPSSPVPARLPGPKPIHAPSTARERTFRLNGHDAINGEEMDLSRIDTVVAAGAVEIWTIENPVYAHNFHIHGAAFTVLEVAGRAPEDAMSGHKDTVFVPPRSSARIAVRFADHPDPSMPYMYHCHILRHEDEGMMGQFVTVAPGTEKRTPLRLALEGGGHEH</sequence>
<dbReference type="CDD" id="cd13890">
    <property type="entry name" value="CuRO_3_CueO_FtsP"/>
    <property type="match status" value="1"/>
</dbReference>
<dbReference type="PANTHER" id="PTHR48267:SF1">
    <property type="entry name" value="BILIRUBIN OXIDASE"/>
    <property type="match status" value="1"/>
</dbReference>
<feature type="signal peptide" evidence="10">
    <location>
        <begin position="1"/>
        <end position="22"/>
    </location>
</feature>